<evidence type="ECO:0000313" key="3">
    <source>
        <dbReference type="Proteomes" id="UP000004030"/>
    </source>
</evidence>
<dbReference type="STRING" id="1088721.JI59_04540"/>
<name>G6EKQ6_9SPHN</name>
<sequence>MTISDPRTLEAIDEVSRTADRLARRMGGHYVLKVEWQQAIDHLHEQRREGRASQAQVMAQPSALI</sequence>
<dbReference type="KEGG" id="npn:JI59_04540"/>
<dbReference type="EMBL" id="AGFM01000103">
    <property type="protein sequence ID" value="EHJ58114.1"/>
    <property type="molecule type" value="Genomic_DNA"/>
</dbReference>
<dbReference type="Proteomes" id="UP000004030">
    <property type="component" value="Unassembled WGS sequence"/>
</dbReference>
<comment type="caution">
    <text evidence="2">The sequence shown here is derived from an EMBL/GenBank/DDBJ whole genome shotgun (WGS) entry which is preliminary data.</text>
</comment>
<proteinExistence type="predicted"/>
<dbReference type="RefSeq" id="WP_007015834.1">
    <property type="nucleotide sequence ID" value="NZ_AGFM01000103.1"/>
</dbReference>
<protein>
    <submittedName>
        <fullName evidence="2">Uncharacterized protein</fullName>
    </submittedName>
</protein>
<evidence type="ECO:0000313" key="2">
    <source>
        <dbReference type="EMBL" id="EHJ58114.1"/>
    </source>
</evidence>
<feature type="region of interest" description="Disordered" evidence="1">
    <location>
        <begin position="45"/>
        <end position="65"/>
    </location>
</feature>
<evidence type="ECO:0000256" key="1">
    <source>
        <dbReference type="SAM" id="MobiDB-lite"/>
    </source>
</evidence>
<reference evidence="2 3" key="1">
    <citation type="journal article" date="2012" name="J. Bacteriol.">
        <title>Genome sequence of benzo(a)pyrene-degrading bacterium Novosphingobium pentaromativorans US6-1.</title>
        <authorList>
            <person name="Luo Y.R."/>
            <person name="Kang S.G."/>
            <person name="Kim S.J."/>
            <person name="Kim M.R."/>
            <person name="Li N."/>
            <person name="Lee J.H."/>
            <person name="Kwon K.K."/>
        </authorList>
    </citation>
    <scope>NUCLEOTIDE SEQUENCE [LARGE SCALE GENOMIC DNA]</scope>
    <source>
        <strain evidence="2 3">US6-1</strain>
    </source>
</reference>
<dbReference type="AlphaFoldDB" id="G6EKQ6"/>
<keyword evidence="3" id="KW-1185">Reference proteome</keyword>
<accession>G6EKQ6</accession>
<gene>
    <name evidence="2" type="ORF">NSU_4927</name>
</gene>
<dbReference type="PATRIC" id="fig|1088721.3.peg.4835"/>
<organism evidence="2 3">
    <name type="scientific">Novosphingobium pentaromativorans US6-1</name>
    <dbReference type="NCBI Taxonomy" id="1088721"/>
    <lineage>
        <taxon>Bacteria</taxon>
        <taxon>Pseudomonadati</taxon>
        <taxon>Pseudomonadota</taxon>
        <taxon>Alphaproteobacteria</taxon>
        <taxon>Sphingomonadales</taxon>
        <taxon>Sphingomonadaceae</taxon>
        <taxon>Novosphingobium</taxon>
    </lineage>
</organism>